<evidence type="ECO:0000256" key="11">
    <source>
        <dbReference type="RuleBase" id="RU003500"/>
    </source>
</evidence>
<dbReference type="PANTHER" id="PTHR12027">
    <property type="entry name" value="WNT RELATED"/>
    <property type="match status" value="1"/>
</dbReference>
<dbReference type="InterPro" id="IPR018161">
    <property type="entry name" value="Wnt_CS"/>
</dbReference>
<accession>A0A193PME0</accession>
<name>A0A193PME0_PATPE</name>
<dbReference type="PANTHER" id="PTHR12027:SF100">
    <property type="entry name" value="PROTEIN WNT"/>
    <property type="match status" value="1"/>
</dbReference>
<dbReference type="CDD" id="cd19335">
    <property type="entry name" value="Wnt_Wnt3_Wnt3a"/>
    <property type="match status" value="1"/>
</dbReference>
<keyword evidence="7" id="KW-0732">Signal</keyword>
<keyword evidence="6 11" id="KW-0879">Wnt signaling pathway</keyword>
<dbReference type="GO" id="GO:0005109">
    <property type="term" value="F:frizzled binding"/>
    <property type="evidence" value="ECO:0007669"/>
    <property type="project" value="TreeGrafter"/>
</dbReference>
<dbReference type="AlphaFoldDB" id="A0A193PME0"/>
<organism evidence="12">
    <name type="scientific">Patiria pectinifera</name>
    <name type="common">Starfish</name>
    <name type="synonym">Asterina pectinifera</name>
    <dbReference type="NCBI Taxonomy" id="7594"/>
    <lineage>
        <taxon>Eukaryota</taxon>
        <taxon>Metazoa</taxon>
        <taxon>Echinodermata</taxon>
        <taxon>Eleutherozoa</taxon>
        <taxon>Asterozoa</taxon>
        <taxon>Asteroidea</taxon>
        <taxon>Valvatacea</taxon>
        <taxon>Valvatida</taxon>
        <taxon>Asterinidae</taxon>
        <taxon>Patiria</taxon>
    </lineage>
</organism>
<comment type="similarity">
    <text evidence="2 11">Belongs to the Wnt family.</text>
</comment>
<comment type="subcellular location">
    <subcellularLocation>
        <location evidence="1 11">Secreted</location>
        <location evidence="1 11">Extracellular space</location>
        <location evidence="1 11">Extracellular matrix</location>
    </subcellularLocation>
</comment>
<comment type="function">
    <text evidence="11">Ligand for members of the frizzled family of seven transmembrane receptors.</text>
</comment>
<keyword evidence="10" id="KW-0449">Lipoprotein</keyword>
<gene>
    <name evidence="12" type="primary">Wnt3</name>
</gene>
<dbReference type="InterPro" id="IPR043158">
    <property type="entry name" value="Wnt_C"/>
</dbReference>
<keyword evidence="5" id="KW-0272">Extracellular matrix</keyword>
<dbReference type="FunFam" id="3.30.2460.20:FF:000001">
    <property type="entry name" value="Wnt homolog"/>
    <property type="match status" value="1"/>
</dbReference>
<evidence type="ECO:0000313" key="12">
    <source>
        <dbReference type="EMBL" id="BAV17675.1"/>
    </source>
</evidence>
<dbReference type="Gene3D" id="3.30.2460.20">
    <property type="match status" value="1"/>
</dbReference>
<dbReference type="GO" id="GO:0005125">
    <property type="term" value="F:cytokine activity"/>
    <property type="evidence" value="ECO:0007669"/>
    <property type="project" value="TreeGrafter"/>
</dbReference>
<evidence type="ECO:0000256" key="3">
    <source>
        <dbReference type="ARBA" id="ARBA00022473"/>
    </source>
</evidence>
<sequence>MELKVWMSLCLIFGSFAMRIGHVYASGMWWTLGTAYTFAEDQIFDYPCRRIPGFQNRQLRYCEQNEEFVPTVAEGAKQGIDECQFQFRGRRWNCTTIEGDESVFGKILQFGSREKAFVNAIFSAGVAHSVSRACSRGDYIGCSCDTRHQGPADNPHHIIPNATWRWGGCSEDVEFGLEFSRKFISPKEHWTRARVIMDRHNDEAGRKAVADSLELKCKCHGISGSCELKSCWWQMVPFRRLGAKLKDKYDSAAEMRVVRQSDPRGRVEVLEPKSLLYKPPTKADLIYYDPSPDYCRLDPELGSLGTVGRTCNRTSDAIDGCQLMCCGRGYNTIRRQVVERCNCQFVWCCKVVCDECVRNYEVHTCK</sequence>
<proteinExistence type="evidence at transcript level"/>
<dbReference type="GO" id="GO:0060070">
    <property type="term" value="P:canonical Wnt signaling pathway"/>
    <property type="evidence" value="ECO:0007669"/>
    <property type="project" value="UniProtKB-ARBA"/>
</dbReference>
<keyword evidence="8" id="KW-1015">Disulfide bond</keyword>
<keyword evidence="3 11" id="KW-0217">Developmental protein</keyword>
<dbReference type="PROSITE" id="PS00246">
    <property type="entry name" value="WNT1"/>
    <property type="match status" value="1"/>
</dbReference>
<evidence type="ECO:0000256" key="2">
    <source>
        <dbReference type="ARBA" id="ARBA00005683"/>
    </source>
</evidence>
<evidence type="ECO:0000256" key="8">
    <source>
        <dbReference type="ARBA" id="ARBA00023157"/>
    </source>
</evidence>
<reference evidence="12" key="1">
    <citation type="journal article" date="2016" name="Gene Expr. Patterns">
        <title>Wnt, Frizzled, and sFRP gene expression patterns during gastrulation in the starfish Patiria (Asterina) pectinifera.</title>
        <authorList>
            <person name="Kawai N."/>
            <person name="Kuraishi R."/>
            <person name="Kaneko H."/>
        </authorList>
    </citation>
    <scope>NUCLEOTIDE SEQUENCE</scope>
</reference>
<dbReference type="Pfam" id="PF00110">
    <property type="entry name" value="wnt"/>
    <property type="match status" value="1"/>
</dbReference>
<dbReference type="GO" id="GO:0010557">
    <property type="term" value="P:positive regulation of macromolecule biosynthetic process"/>
    <property type="evidence" value="ECO:0007669"/>
    <property type="project" value="UniProtKB-ARBA"/>
</dbReference>
<evidence type="ECO:0000256" key="4">
    <source>
        <dbReference type="ARBA" id="ARBA00022525"/>
    </source>
</evidence>
<keyword evidence="4" id="KW-0964">Secreted</keyword>
<dbReference type="GO" id="GO:0048513">
    <property type="term" value="P:animal organ development"/>
    <property type="evidence" value="ECO:0007669"/>
    <property type="project" value="UniProtKB-ARBA"/>
</dbReference>
<dbReference type="InterPro" id="IPR009141">
    <property type="entry name" value="Wnt3"/>
</dbReference>
<evidence type="ECO:0000256" key="1">
    <source>
        <dbReference type="ARBA" id="ARBA00004498"/>
    </source>
</evidence>
<evidence type="ECO:0000256" key="9">
    <source>
        <dbReference type="ARBA" id="ARBA00023180"/>
    </source>
</evidence>
<evidence type="ECO:0000256" key="6">
    <source>
        <dbReference type="ARBA" id="ARBA00022687"/>
    </source>
</evidence>
<dbReference type="GO" id="GO:0005615">
    <property type="term" value="C:extracellular space"/>
    <property type="evidence" value="ECO:0007669"/>
    <property type="project" value="TreeGrafter"/>
</dbReference>
<evidence type="ECO:0000256" key="10">
    <source>
        <dbReference type="ARBA" id="ARBA00023288"/>
    </source>
</evidence>
<dbReference type="InterPro" id="IPR005817">
    <property type="entry name" value="Wnt"/>
</dbReference>
<dbReference type="GO" id="GO:0045165">
    <property type="term" value="P:cell fate commitment"/>
    <property type="evidence" value="ECO:0007669"/>
    <property type="project" value="TreeGrafter"/>
</dbReference>
<evidence type="ECO:0000256" key="7">
    <source>
        <dbReference type="ARBA" id="ARBA00022729"/>
    </source>
</evidence>
<keyword evidence="9" id="KW-0325">Glycoprotein</keyword>
<dbReference type="PRINTS" id="PR01349">
    <property type="entry name" value="WNTPROTEIN"/>
</dbReference>
<dbReference type="GO" id="GO:0030182">
    <property type="term" value="P:neuron differentiation"/>
    <property type="evidence" value="ECO:0007669"/>
    <property type="project" value="TreeGrafter"/>
</dbReference>
<dbReference type="EMBL" id="LC138014">
    <property type="protein sequence ID" value="BAV17675.1"/>
    <property type="molecule type" value="mRNA"/>
</dbReference>
<protein>
    <recommendedName>
        <fullName evidence="11">Protein Wnt</fullName>
    </recommendedName>
</protein>
<evidence type="ECO:0000256" key="5">
    <source>
        <dbReference type="ARBA" id="ARBA00022530"/>
    </source>
</evidence>
<dbReference type="GO" id="GO:0010468">
    <property type="term" value="P:regulation of gene expression"/>
    <property type="evidence" value="ECO:0007669"/>
    <property type="project" value="UniProtKB-ARBA"/>
</dbReference>
<dbReference type="SMART" id="SM00097">
    <property type="entry name" value="WNT1"/>
    <property type="match status" value="1"/>
</dbReference>